<dbReference type="RefSeq" id="WP_185251819.1">
    <property type="nucleotide sequence ID" value="NZ_JACKXE010000001.1"/>
</dbReference>
<sequence>MAMWCARRRGARRGSPPRVERGAAAVEAALLLGAVLAPLMVGVLYYGLFFWKLQSVPTLDPNLDQSGFVGSYCATQRTQLADRVRAATLVSVQNVDEGSGLPISLEDIVVTVLDYVPGSLGVSVQVSITAPVLEETLSFLPLPDDGNVVSDSVVRLENVMISSESC</sequence>
<accession>A0A7X0RDY5</accession>
<evidence type="ECO:0000256" key="1">
    <source>
        <dbReference type="SAM" id="Phobius"/>
    </source>
</evidence>
<evidence type="ECO:0000313" key="3">
    <source>
        <dbReference type="Proteomes" id="UP000523955"/>
    </source>
</evidence>
<evidence type="ECO:0000313" key="2">
    <source>
        <dbReference type="EMBL" id="MBB6626557.1"/>
    </source>
</evidence>
<proteinExistence type="predicted"/>
<dbReference type="Proteomes" id="UP000523955">
    <property type="component" value="Unassembled WGS sequence"/>
</dbReference>
<dbReference type="AlphaFoldDB" id="A0A7X0RDY5"/>
<protein>
    <submittedName>
        <fullName evidence="2">Uncharacterized protein</fullName>
    </submittedName>
</protein>
<dbReference type="EMBL" id="JACKXE010000001">
    <property type="protein sequence ID" value="MBB6626557.1"/>
    <property type="molecule type" value="Genomic_DNA"/>
</dbReference>
<keyword evidence="3" id="KW-1185">Reference proteome</keyword>
<gene>
    <name evidence="2" type="ORF">H5V45_04385</name>
</gene>
<keyword evidence="1" id="KW-0812">Transmembrane</keyword>
<feature type="transmembrane region" description="Helical" evidence="1">
    <location>
        <begin position="21"/>
        <end position="51"/>
    </location>
</feature>
<comment type="caution">
    <text evidence="2">The sequence shown here is derived from an EMBL/GenBank/DDBJ whole genome shotgun (WGS) entry which is preliminary data.</text>
</comment>
<reference evidence="2 3" key="1">
    <citation type="submission" date="2020-08" db="EMBL/GenBank/DDBJ databases">
        <authorList>
            <person name="Seo M.-J."/>
        </authorList>
    </citation>
    <scope>NUCLEOTIDE SEQUENCE [LARGE SCALE GENOMIC DNA]</scope>
    <source>
        <strain evidence="2 3">KIGAM211</strain>
    </source>
</reference>
<name>A0A7X0RDY5_9ACTN</name>
<keyword evidence="1" id="KW-1133">Transmembrane helix</keyword>
<organism evidence="2 3">
    <name type="scientific">Nocardioides luti</name>
    <dbReference type="NCBI Taxonomy" id="2761101"/>
    <lineage>
        <taxon>Bacteria</taxon>
        <taxon>Bacillati</taxon>
        <taxon>Actinomycetota</taxon>
        <taxon>Actinomycetes</taxon>
        <taxon>Propionibacteriales</taxon>
        <taxon>Nocardioidaceae</taxon>
        <taxon>Nocardioides</taxon>
    </lineage>
</organism>
<keyword evidence="1" id="KW-0472">Membrane</keyword>